<keyword evidence="2" id="KW-0560">Oxidoreductase</keyword>
<dbReference type="PANTHER" id="PTHR43086:SF3">
    <property type="entry name" value="NADP-DEPENDENT 3-HYDROXY ACID DEHYDROGENASE YDFG"/>
    <property type="match status" value="1"/>
</dbReference>
<dbReference type="PRINTS" id="PR00080">
    <property type="entry name" value="SDRFAMILY"/>
</dbReference>
<evidence type="ECO:0000256" key="7">
    <source>
        <dbReference type="ARBA" id="ARBA00044271"/>
    </source>
</evidence>
<evidence type="ECO:0000313" key="13">
    <source>
        <dbReference type="Proteomes" id="UP000248090"/>
    </source>
</evidence>
<comment type="function">
    <text evidence="9">NADP-dependent dehydrogenase with broad substrate specificity acting on 3-hydroxy acids. Catalyzes the NADP-dependent oxidation of L-allo-threonine to L-2-amino-3-keto-butyrate, which is spontaneously decarboxylated into aminoacetone. Also acts on D-threonine, L-serine, D-serine, D-3-hydroxyisobutyrate, L-3-hydroxyisobutyrate, D-glycerate and L-glycerate. Able to catalyze the reduction of the malonic semialdehyde to 3-hydroxypropionic acid. YdfG is apparently supplementing RutE, the presumed malonic semialdehyde reductase involved in pyrimidine degradation since both are able to detoxify malonic semialdehyde.</text>
</comment>
<keyword evidence="13" id="KW-1185">Reference proteome</keyword>
<sequence>MMTQQPSGIAVVTGASSGIGKSYARQLAAAGYDLLLVARDIQRLQVLAAELQEAAAVRVEVLQADLTSRADSALVEQRLRSDERIVMLVNNAGMSVSGSFVEADFDQVESMIQLNIVALTRLARAAAEGFVQRGKGTLINIASVLALMPENFGTTYNATKAYVLSLSESLAHELGEQGVRVQAVLPGLTRTEIFDRAGGDVNALPAQMVMEVDDMVGAALRGLALGERVTVPSLPDAGQLNSFVDARRAMAPNLSLSTPAARYLS</sequence>
<reference evidence="12 13" key="1">
    <citation type="submission" date="2015-03" db="EMBL/GenBank/DDBJ databases">
        <authorList>
            <person name="Krishnan R."/>
            <person name="Midha S."/>
            <person name="Patil P.B."/>
            <person name="Rameshkumar N."/>
        </authorList>
    </citation>
    <scope>NUCLEOTIDE SEQUENCE [LARGE SCALE GENOMIC DNA]</scope>
    <source>
        <strain evidence="12 13">L1E11</strain>
    </source>
</reference>
<name>A0ABX5LWE7_9GAMM</name>
<dbReference type="EMBL" id="LAPT01000129">
    <property type="protein sequence ID" value="PXF29040.1"/>
    <property type="molecule type" value="Genomic_DNA"/>
</dbReference>
<dbReference type="InterPro" id="IPR036291">
    <property type="entry name" value="NAD(P)-bd_dom_sf"/>
</dbReference>
<dbReference type="PIRSF" id="PIRSF000126">
    <property type="entry name" value="11-beta-HSD1"/>
    <property type="match status" value="1"/>
</dbReference>
<dbReference type="Pfam" id="PF00106">
    <property type="entry name" value="adh_short"/>
    <property type="match status" value="1"/>
</dbReference>
<organism evidence="12 13">
    <name type="scientific">Pokkaliibacter plantistimulans</name>
    <dbReference type="NCBI Taxonomy" id="1635171"/>
    <lineage>
        <taxon>Bacteria</taxon>
        <taxon>Pseudomonadati</taxon>
        <taxon>Pseudomonadota</taxon>
        <taxon>Gammaproteobacteria</taxon>
        <taxon>Oceanospirillales</taxon>
        <taxon>Balneatrichaceae</taxon>
        <taxon>Pokkaliibacter</taxon>
    </lineage>
</organism>
<comment type="catalytic activity">
    <reaction evidence="10">
        <text>3-hydroxypropanoate + NADP(+) = 3-oxopropanoate + NADPH + H(+)</text>
        <dbReference type="Rhea" id="RHEA:26438"/>
        <dbReference type="ChEBI" id="CHEBI:15378"/>
        <dbReference type="ChEBI" id="CHEBI:16510"/>
        <dbReference type="ChEBI" id="CHEBI:33190"/>
        <dbReference type="ChEBI" id="CHEBI:57783"/>
        <dbReference type="ChEBI" id="CHEBI:58349"/>
        <dbReference type="EC" id="1.1.1.298"/>
    </reaction>
</comment>
<dbReference type="Proteomes" id="UP000248090">
    <property type="component" value="Unassembled WGS sequence"/>
</dbReference>
<dbReference type="Gene3D" id="3.40.50.720">
    <property type="entry name" value="NAD(P)-binding Rossmann-like Domain"/>
    <property type="match status" value="1"/>
</dbReference>
<dbReference type="PANTHER" id="PTHR43086">
    <property type="entry name" value="VERY-LONG-CHAIN 3-OXOOACYL-COA REDUCTASE"/>
    <property type="match status" value="1"/>
</dbReference>
<evidence type="ECO:0000256" key="8">
    <source>
        <dbReference type="ARBA" id="ARBA00044349"/>
    </source>
</evidence>
<dbReference type="InterPro" id="IPR002347">
    <property type="entry name" value="SDR_fam"/>
</dbReference>
<proteinExistence type="inferred from homology"/>
<evidence type="ECO:0000256" key="4">
    <source>
        <dbReference type="ARBA" id="ARBA00044050"/>
    </source>
</evidence>
<evidence type="ECO:0000256" key="2">
    <source>
        <dbReference type="ARBA" id="ARBA00023002"/>
    </source>
</evidence>
<dbReference type="PRINTS" id="PR00081">
    <property type="entry name" value="GDHRDH"/>
</dbReference>
<dbReference type="InterPro" id="IPR020904">
    <property type="entry name" value="Sc_DH/Rdtase_CS"/>
</dbReference>
<protein>
    <recommendedName>
        <fullName evidence="6">NADP-dependent 3-hydroxy acid dehydrogenase YdfG</fullName>
        <ecNumber evidence="4">1.1.1.298</ecNumber>
        <ecNumber evidence="5">1.1.1.381</ecNumber>
    </recommendedName>
    <alternativeName>
        <fullName evidence="8">L-allo-threonine dehydrogenase</fullName>
    </alternativeName>
    <alternativeName>
        <fullName evidence="7">Malonic semialdehyde reductase</fullName>
    </alternativeName>
</protein>
<dbReference type="EC" id="1.1.1.381" evidence="5"/>
<evidence type="ECO:0000256" key="3">
    <source>
        <dbReference type="ARBA" id="ARBA00043812"/>
    </source>
</evidence>
<dbReference type="CDD" id="cd05233">
    <property type="entry name" value="SDR_c"/>
    <property type="match status" value="1"/>
</dbReference>
<comment type="caution">
    <text evidence="12">The sequence shown here is derived from an EMBL/GenBank/DDBJ whole genome shotgun (WGS) entry which is preliminary data.</text>
</comment>
<evidence type="ECO:0000313" key="12">
    <source>
        <dbReference type="EMBL" id="PXF29040.1"/>
    </source>
</evidence>
<evidence type="ECO:0000256" key="5">
    <source>
        <dbReference type="ARBA" id="ARBA00044059"/>
    </source>
</evidence>
<accession>A0ABX5LWE7</accession>
<evidence type="ECO:0000256" key="1">
    <source>
        <dbReference type="ARBA" id="ARBA00006484"/>
    </source>
</evidence>
<gene>
    <name evidence="12" type="ORF">WH50_23000</name>
</gene>
<dbReference type="SUPFAM" id="SSF51735">
    <property type="entry name" value="NAD(P)-binding Rossmann-fold domains"/>
    <property type="match status" value="1"/>
</dbReference>
<comment type="catalytic activity">
    <reaction evidence="3">
        <text>L-allo-threonine + NADP(+) = aminoacetone + CO2 + NADPH</text>
        <dbReference type="Rhea" id="RHEA:43524"/>
        <dbReference type="ChEBI" id="CHEBI:16526"/>
        <dbReference type="ChEBI" id="CHEBI:57783"/>
        <dbReference type="ChEBI" id="CHEBI:58320"/>
        <dbReference type="ChEBI" id="CHEBI:58349"/>
        <dbReference type="ChEBI" id="CHEBI:58585"/>
        <dbReference type="EC" id="1.1.1.381"/>
    </reaction>
</comment>
<evidence type="ECO:0000256" key="9">
    <source>
        <dbReference type="ARBA" id="ARBA00045650"/>
    </source>
</evidence>
<evidence type="ECO:0000256" key="6">
    <source>
        <dbReference type="ARBA" id="ARBA00044065"/>
    </source>
</evidence>
<evidence type="ECO:0000256" key="10">
    <source>
        <dbReference type="ARBA" id="ARBA00047274"/>
    </source>
</evidence>
<comment type="similarity">
    <text evidence="1 11">Belongs to the short-chain dehydrogenases/reductases (SDR) family.</text>
</comment>
<evidence type="ECO:0000256" key="11">
    <source>
        <dbReference type="RuleBase" id="RU000363"/>
    </source>
</evidence>
<dbReference type="EC" id="1.1.1.298" evidence="4"/>
<dbReference type="PROSITE" id="PS00061">
    <property type="entry name" value="ADH_SHORT"/>
    <property type="match status" value="1"/>
</dbReference>